<proteinExistence type="predicted"/>
<evidence type="ECO:0000313" key="4">
    <source>
        <dbReference type="Proteomes" id="UP000574133"/>
    </source>
</evidence>
<gene>
    <name evidence="3" type="ORF">H4Q31_10610</name>
</gene>
<feature type="region of interest" description="Disordered" evidence="2">
    <location>
        <begin position="1"/>
        <end position="52"/>
    </location>
</feature>
<evidence type="ECO:0000313" key="3">
    <source>
        <dbReference type="EMBL" id="MBB6677777.1"/>
    </source>
</evidence>
<dbReference type="AlphaFoldDB" id="A0A841TFQ2"/>
<dbReference type="InterPro" id="IPR012614">
    <property type="entry name" value="SASP_SspP"/>
</dbReference>
<reference evidence="3 4" key="1">
    <citation type="submission" date="2020-08" db="EMBL/GenBank/DDBJ databases">
        <title>Cohnella phylogeny.</title>
        <authorList>
            <person name="Dunlap C."/>
        </authorList>
    </citation>
    <scope>NUCLEOTIDE SEQUENCE [LARGE SCALE GENOMIC DNA]</scope>
    <source>
        <strain evidence="3 4">DSM 103658</strain>
    </source>
</reference>
<dbReference type="Proteomes" id="UP000574133">
    <property type="component" value="Unassembled WGS sequence"/>
</dbReference>
<name>A0A841TFQ2_9BACL</name>
<keyword evidence="1" id="KW-0749">Sporulation</keyword>
<protein>
    <submittedName>
        <fullName evidence="3">Small acid-soluble spore protein P</fullName>
    </submittedName>
</protein>
<keyword evidence="4" id="KW-1185">Reference proteome</keyword>
<dbReference type="EMBL" id="JACJVN010000035">
    <property type="protein sequence ID" value="MBB6677777.1"/>
    <property type="molecule type" value="Genomic_DNA"/>
</dbReference>
<sequence>MSKPRAYSVGTGRSGPGHGHDGRNASHQPNEPLSGSKRVKTQNHTRHNNPEG</sequence>
<organism evidence="3 4">
    <name type="scientific">Cohnella lubricantis</name>
    <dbReference type="NCBI Taxonomy" id="2163172"/>
    <lineage>
        <taxon>Bacteria</taxon>
        <taxon>Bacillati</taxon>
        <taxon>Bacillota</taxon>
        <taxon>Bacilli</taxon>
        <taxon>Bacillales</taxon>
        <taxon>Paenibacillaceae</taxon>
        <taxon>Cohnella</taxon>
    </lineage>
</organism>
<evidence type="ECO:0000256" key="1">
    <source>
        <dbReference type="ARBA" id="ARBA00022969"/>
    </source>
</evidence>
<dbReference type="GO" id="GO:0030435">
    <property type="term" value="P:sporulation resulting in formation of a cellular spore"/>
    <property type="evidence" value="ECO:0007669"/>
    <property type="project" value="UniProtKB-KW"/>
</dbReference>
<dbReference type="Pfam" id="PF08179">
    <property type="entry name" value="SspP"/>
    <property type="match status" value="1"/>
</dbReference>
<evidence type="ECO:0000256" key="2">
    <source>
        <dbReference type="SAM" id="MobiDB-lite"/>
    </source>
</evidence>
<feature type="compositionally biased region" description="Basic residues" evidence="2">
    <location>
        <begin position="37"/>
        <end position="52"/>
    </location>
</feature>
<dbReference type="RefSeq" id="WP_185179057.1">
    <property type="nucleotide sequence ID" value="NZ_CBCSEP010000015.1"/>
</dbReference>
<accession>A0A841TFQ2</accession>
<comment type="caution">
    <text evidence="3">The sequence shown here is derived from an EMBL/GenBank/DDBJ whole genome shotgun (WGS) entry which is preliminary data.</text>
</comment>